<keyword evidence="1" id="KW-1133">Transmembrane helix</keyword>
<keyword evidence="3" id="KW-1185">Reference proteome</keyword>
<dbReference type="EMBL" id="JAUEMJ010000002">
    <property type="protein sequence ID" value="MDN3239313.1"/>
    <property type="molecule type" value="Genomic_DNA"/>
</dbReference>
<name>A0ABT7YM06_9ACTN</name>
<feature type="transmembrane region" description="Helical" evidence="1">
    <location>
        <begin position="67"/>
        <end position="85"/>
    </location>
</feature>
<feature type="transmembrane region" description="Helical" evidence="1">
    <location>
        <begin position="234"/>
        <end position="254"/>
    </location>
</feature>
<feature type="transmembrane region" description="Helical" evidence="1">
    <location>
        <begin position="127"/>
        <end position="147"/>
    </location>
</feature>
<feature type="transmembrane region" description="Helical" evidence="1">
    <location>
        <begin position="31"/>
        <end position="55"/>
    </location>
</feature>
<dbReference type="PANTHER" id="PTHR36833">
    <property type="entry name" value="SLR0610 PROTEIN-RELATED"/>
    <property type="match status" value="1"/>
</dbReference>
<dbReference type="Pfam" id="PF06182">
    <property type="entry name" value="ABC2_membrane_6"/>
    <property type="match status" value="1"/>
</dbReference>
<keyword evidence="1" id="KW-0812">Transmembrane</keyword>
<feature type="transmembrane region" description="Helical" evidence="1">
    <location>
        <begin position="197"/>
        <end position="222"/>
    </location>
</feature>
<dbReference type="InterPro" id="IPR010390">
    <property type="entry name" value="ABC-2_transporter-like"/>
</dbReference>
<accession>A0ABT7YM06</accession>
<evidence type="ECO:0000256" key="1">
    <source>
        <dbReference type="SAM" id="Phobius"/>
    </source>
</evidence>
<protein>
    <submittedName>
        <fullName evidence="2">ABC-2 family transporter protein</fullName>
    </submittedName>
</protein>
<reference evidence="2" key="1">
    <citation type="submission" date="2023-06" db="EMBL/GenBank/DDBJ databases">
        <title>Gycomyces niveus sp.nov., a novel actinomycete isolated from soil in Shouguang.</title>
        <authorList>
            <person name="Yang X."/>
            <person name="Zhao J."/>
        </authorList>
    </citation>
    <scope>NUCLEOTIDE SEQUENCE</scope>
    <source>
        <strain evidence="2">NEAU C2</strain>
    </source>
</reference>
<proteinExistence type="predicted"/>
<evidence type="ECO:0000313" key="2">
    <source>
        <dbReference type="EMBL" id="MDN3239313.1"/>
    </source>
</evidence>
<gene>
    <name evidence="2" type="ORF">QWI33_06230</name>
</gene>
<evidence type="ECO:0000313" key="3">
    <source>
        <dbReference type="Proteomes" id="UP001171902"/>
    </source>
</evidence>
<dbReference type="Proteomes" id="UP001171902">
    <property type="component" value="Unassembled WGS sequence"/>
</dbReference>
<keyword evidence="1" id="KW-0472">Membrane</keyword>
<sequence length="266" mass="28667">MAVKDAVHAGGVYRRSIGAYLRTIAEYPADFWVMAIAGCFWQILSFSFLSILFQNVNAVQGWDYHEMLLLAGFVSIPFGATALVWDGIWDTGKMIVEGDLDYRITRPAPVLVQVGSKHVGMQVFGEVSLGLGMLVYGWIGSGLGLAAVPVGVFLLLCGTVIQAALLTIANAANFWMQGRTPVVAFMLTEIQNESMRFPLTIFPVAVRLALTFGLPLAFASFIPVQILTGKTDPWWLIAPPIAAAATALLAVLAFRAGLKAYDSAGH</sequence>
<dbReference type="RefSeq" id="WP_289955982.1">
    <property type="nucleotide sequence ID" value="NZ_JAUEMJ010000002.1"/>
</dbReference>
<dbReference type="PANTHER" id="PTHR36833:SF1">
    <property type="entry name" value="INTEGRAL MEMBRANE TRANSPORT PROTEIN"/>
    <property type="match status" value="1"/>
</dbReference>
<comment type="caution">
    <text evidence="2">The sequence shown here is derived from an EMBL/GenBank/DDBJ whole genome shotgun (WGS) entry which is preliminary data.</text>
</comment>
<organism evidence="2 3">
    <name type="scientific">Glycomyces tritici</name>
    <dbReference type="NCBI Taxonomy" id="2665176"/>
    <lineage>
        <taxon>Bacteria</taxon>
        <taxon>Bacillati</taxon>
        <taxon>Actinomycetota</taxon>
        <taxon>Actinomycetes</taxon>
        <taxon>Glycomycetales</taxon>
        <taxon>Glycomycetaceae</taxon>
        <taxon>Glycomyces</taxon>
    </lineage>
</organism>